<dbReference type="InterPro" id="IPR011053">
    <property type="entry name" value="Single_hybrid_motif"/>
</dbReference>
<dbReference type="PANTHER" id="PTHR18866:SF126">
    <property type="entry name" value="BIOTIN CARBOXYLASE"/>
    <property type="match status" value="1"/>
</dbReference>
<dbReference type="SUPFAM" id="SSF52440">
    <property type="entry name" value="PreATP-grasp domain"/>
    <property type="match status" value="1"/>
</dbReference>
<keyword evidence="12" id="KW-1185">Reference proteome</keyword>
<dbReference type="InterPro" id="IPR000089">
    <property type="entry name" value="Biotin_lipoyl"/>
</dbReference>
<dbReference type="InterPro" id="IPR050856">
    <property type="entry name" value="Biotin_carboxylase_complex"/>
</dbReference>
<dbReference type="SUPFAM" id="SSF51230">
    <property type="entry name" value="Single hybrid motif"/>
    <property type="match status" value="1"/>
</dbReference>
<evidence type="ECO:0000313" key="12">
    <source>
        <dbReference type="Proteomes" id="UP000035548"/>
    </source>
</evidence>
<dbReference type="Gene3D" id="3.30.470.20">
    <property type="entry name" value="ATP-grasp fold, B domain"/>
    <property type="match status" value="1"/>
</dbReference>
<dbReference type="InterPro" id="IPR011764">
    <property type="entry name" value="Biotin_carboxylation_dom"/>
</dbReference>
<dbReference type="InterPro" id="IPR011761">
    <property type="entry name" value="ATP-grasp"/>
</dbReference>
<evidence type="ECO:0000256" key="5">
    <source>
        <dbReference type="ARBA" id="ARBA00023267"/>
    </source>
</evidence>
<dbReference type="GO" id="GO:0046872">
    <property type="term" value="F:metal ion binding"/>
    <property type="evidence" value="ECO:0007669"/>
    <property type="project" value="InterPro"/>
</dbReference>
<dbReference type="Pfam" id="PF00364">
    <property type="entry name" value="Biotin_lipoyl"/>
    <property type="match status" value="1"/>
</dbReference>
<dbReference type="Gene3D" id="2.40.50.100">
    <property type="match status" value="1"/>
</dbReference>
<evidence type="ECO:0000259" key="10">
    <source>
        <dbReference type="PROSITE" id="PS50979"/>
    </source>
</evidence>
<dbReference type="AlphaFoldDB" id="A0A0G3HAX2"/>
<dbReference type="PROSITE" id="PS50968">
    <property type="entry name" value="BIOTINYL_LIPOYL"/>
    <property type="match status" value="1"/>
</dbReference>
<dbReference type="Proteomes" id="UP000035548">
    <property type="component" value="Chromosome"/>
</dbReference>
<evidence type="ECO:0000256" key="3">
    <source>
        <dbReference type="ARBA" id="ARBA00022741"/>
    </source>
</evidence>
<dbReference type="Pfam" id="PF02786">
    <property type="entry name" value="CPSase_L_D2"/>
    <property type="match status" value="1"/>
</dbReference>
<feature type="domain" description="Lipoyl-binding" evidence="8">
    <location>
        <begin position="507"/>
        <end position="582"/>
    </location>
</feature>
<dbReference type="KEGG" id="cut:CUTER_02420"/>
<evidence type="ECO:0000256" key="1">
    <source>
        <dbReference type="ARBA" id="ARBA00001953"/>
    </source>
</evidence>
<dbReference type="SMART" id="SM00878">
    <property type="entry name" value="Biotin_carb_C"/>
    <property type="match status" value="1"/>
</dbReference>
<dbReference type="SUPFAM" id="SSF56059">
    <property type="entry name" value="Glutathione synthetase ATP-binding domain-like"/>
    <property type="match status" value="1"/>
</dbReference>
<dbReference type="Pfam" id="PF02785">
    <property type="entry name" value="Biotin_carb_C"/>
    <property type="match status" value="1"/>
</dbReference>
<dbReference type="FunFam" id="3.30.1490.20:FF:000003">
    <property type="entry name" value="acetyl-CoA carboxylase isoform X1"/>
    <property type="match status" value="1"/>
</dbReference>
<name>A0A0G3HAX2_9CORY</name>
<keyword evidence="5" id="KW-0092">Biotin</keyword>
<dbReference type="EC" id="6.3.4.14" evidence="11"/>
<dbReference type="EMBL" id="CP011546">
    <property type="protein sequence ID" value="AKK10499.1"/>
    <property type="molecule type" value="Genomic_DNA"/>
</dbReference>
<dbReference type="InterPro" id="IPR011054">
    <property type="entry name" value="Rudment_hybrid_motif"/>
</dbReference>
<dbReference type="InterPro" id="IPR005481">
    <property type="entry name" value="BC-like_N"/>
</dbReference>
<dbReference type="Pfam" id="PF00289">
    <property type="entry name" value="Biotin_carb_N"/>
    <property type="match status" value="1"/>
</dbReference>
<reference evidence="11 12" key="1">
    <citation type="journal article" date="2015" name="Genome Announc.">
        <title>Virulence Factor Genes Detected in the Complete Genome Sequence of Corynebacterium uterequi DSM 45634, Isolated from the Uterus of a Maiden Mare.</title>
        <authorList>
            <person name="Ruckert C."/>
            <person name="Kriete M."/>
            <person name="Jaenicke S."/>
            <person name="Winkler A."/>
            <person name="Tauch A."/>
        </authorList>
    </citation>
    <scope>NUCLEOTIDE SEQUENCE [LARGE SCALE GENOMIC DNA]</scope>
    <source>
        <strain evidence="11 12">DSM 45634</strain>
    </source>
</reference>
<reference evidence="12" key="2">
    <citation type="submission" date="2015-05" db="EMBL/GenBank/DDBJ databases">
        <title>Complete genome sequence of Corynebacterium uterequi DSM 45634, isolated from the uterus of a maiden mare.</title>
        <authorList>
            <person name="Ruckert C."/>
            <person name="Albersmeier A."/>
            <person name="Winkler A."/>
            <person name="Tauch A."/>
        </authorList>
    </citation>
    <scope>NUCLEOTIDE SEQUENCE [LARGE SCALE GENOMIC DNA]</scope>
    <source>
        <strain evidence="12">DSM 45634</strain>
    </source>
</reference>
<dbReference type="GO" id="GO:0004075">
    <property type="term" value="F:biotin carboxylase activity"/>
    <property type="evidence" value="ECO:0007669"/>
    <property type="project" value="UniProtKB-EC"/>
</dbReference>
<dbReference type="STRING" id="1072256.CUTER_02420"/>
<evidence type="ECO:0000256" key="6">
    <source>
        <dbReference type="ARBA" id="ARBA00048501"/>
    </source>
</evidence>
<evidence type="ECO:0000256" key="2">
    <source>
        <dbReference type="ARBA" id="ARBA00022598"/>
    </source>
</evidence>
<dbReference type="GO" id="GO:0005524">
    <property type="term" value="F:ATP binding"/>
    <property type="evidence" value="ECO:0007669"/>
    <property type="project" value="UniProtKB-UniRule"/>
</dbReference>
<evidence type="ECO:0000256" key="7">
    <source>
        <dbReference type="PROSITE-ProRule" id="PRU00409"/>
    </source>
</evidence>
<keyword evidence="4 7" id="KW-0067">ATP-binding</keyword>
<dbReference type="InterPro" id="IPR005482">
    <property type="entry name" value="Biotin_COase_C"/>
</dbReference>
<dbReference type="SUPFAM" id="SSF51246">
    <property type="entry name" value="Rudiment single hybrid motif"/>
    <property type="match status" value="1"/>
</dbReference>
<evidence type="ECO:0000256" key="4">
    <source>
        <dbReference type="ARBA" id="ARBA00022840"/>
    </source>
</evidence>
<comment type="cofactor">
    <cofactor evidence="1">
        <name>biotin</name>
        <dbReference type="ChEBI" id="CHEBI:57586"/>
    </cofactor>
</comment>
<dbReference type="PROSITE" id="PS50975">
    <property type="entry name" value="ATP_GRASP"/>
    <property type="match status" value="1"/>
</dbReference>
<sequence length="585" mass="62235">MTTQVSPITKILVANRGEIALRIMRTARDLGIDTVAVYAGSDADAPFVNYADEAFHLPGDLPGRAYLDVDAIIALAQRCGADAIHPGYGFLSENADAARRVADAGLIWIGPTPEAIAALGDKVTARRVAASVDAPMAPGSSTSSTDADTALAFADAHGLPIAIKAAYGGGGRGMKVAHSREEIPELFASAVREATAAFGRGDCFVERYLDRARHVEAQVLADTHGNVAVVGTRDCTIQRRFQKLVEEAPAPFLTDAQRDRIHASARDICRAAGYVGAGTVEYLVTPDGLVSFLEVNTRLQVEHPVTEETTGLDLVAEQIRIAEGRTLDLPDTPATRGHSLEFRINGEDPALGFLPAPGQVTHYHEPAGPGVRVDSGVRPGSTVDGNFDSLLAKLIITGATREQAIARARRALAEFRIEGLPTVVDFHRALLDDPAFLNGATHTRWLDDDWDNTLTAYTGDDTADSADSAPWRERFVAEIDGRRVEVALPAGFGLATTRPASRRRPRATAVAHSDDVTSPMQATIVACHVTEGSTVTEGETLLVLEAMKMETPVVAHKTGTVTNLDAAPGSQVSKNQRLLTIADNA</sequence>
<dbReference type="PROSITE" id="PS00188">
    <property type="entry name" value="BIOTIN"/>
    <property type="match status" value="1"/>
</dbReference>
<organism evidence="11 12">
    <name type="scientific">Corynebacterium uterequi</name>
    <dbReference type="NCBI Taxonomy" id="1072256"/>
    <lineage>
        <taxon>Bacteria</taxon>
        <taxon>Bacillati</taxon>
        <taxon>Actinomycetota</taxon>
        <taxon>Actinomycetes</taxon>
        <taxon>Mycobacteriales</taxon>
        <taxon>Corynebacteriaceae</taxon>
        <taxon>Corynebacterium</taxon>
    </lineage>
</organism>
<dbReference type="RefSeq" id="WP_047259080.1">
    <property type="nucleotide sequence ID" value="NZ_CP011546.1"/>
</dbReference>
<feature type="domain" description="Biotin carboxylation" evidence="10">
    <location>
        <begin position="7"/>
        <end position="451"/>
    </location>
</feature>
<keyword evidence="3 7" id="KW-0547">Nucleotide-binding</keyword>
<dbReference type="PROSITE" id="PS50979">
    <property type="entry name" value="BC"/>
    <property type="match status" value="1"/>
</dbReference>
<protein>
    <submittedName>
        <fullName evidence="11">Biotin carboxyl carrier protein/biotin carboxylase</fullName>
        <ecNumber evidence="11">6.3.4.14</ecNumber>
    </submittedName>
</protein>
<dbReference type="PANTHER" id="PTHR18866">
    <property type="entry name" value="CARBOXYLASE:PYRUVATE/ACETYL-COA/PROPIONYL-COA CARBOXYLASE"/>
    <property type="match status" value="1"/>
</dbReference>
<gene>
    <name evidence="11" type="primary">bccA</name>
    <name evidence="11" type="ORF">CUTER_02420</name>
</gene>
<accession>A0A0G3HAX2</accession>
<dbReference type="PROSITE" id="PS00867">
    <property type="entry name" value="CPSASE_2"/>
    <property type="match status" value="1"/>
</dbReference>
<dbReference type="FunFam" id="3.40.50.20:FF:000010">
    <property type="entry name" value="Propionyl-CoA carboxylase subunit alpha"/>
    <property type="match status" value="1"/>
</dbReference>
<dbReference type="CDD" id="cd06850">
    <property type="entry name" value="biotinyl_domain"/>
    <property type="match status" value="1"/>
</dbReference>
<evidence type="ECO:0000259" key="9">
    <source>
        <dbReference type="PROSITE" id="PS50975"/>
    </source>
</evidence>
<comment type="catalytic activity">
    <reaction evidence="6">
        <text>N(6)-biotinyl-L-lysyl-[protein] + hydrogencarbonate + ATP = N(6)-carboxybiotinyl-L-lysyl-[protein] + ADP + phosphate + H(+)</text>
        <dbReference type="Rhea" id="RHEA:13501"/>
        <dbReference type="Rhea" id="RHEA-COMP:10505"/>
        <dbReference type="Rhea" id="RHEA-COMP:10506"/>
        <dbReference type="ChEBI" id="CHEBI:15378"/>
        <dbReference type="ChEBI" id="CHEBI:17544"/>
        <dbReference type="ChEBI" id="CHEBI:30616"/>
        <dbReference type="ChEBI" id="CHEBI:43474"/>
        <dbReference type="ChEBI" id="CHEBI:83144"/>
        <dbReference type="ChEBI" id="CHEBI:83145"/>
        <dbReference type="ChEBI" id="CHEBI:456216"/>
        <dbReference type="EC" id="6.3.4.14"/>
    </reaction>
    <physiologicalReaction direction="left-to-right" evidence="6">
        <dbReference type="Rhea" id="RHEA:13502"/>
    </physiologicalReaction>
</comment>
<keyword evidence="2 11" id="KW-0436">Ligase</keyword>
<evidence type="ECO:0000313" key="11">
    <source>
        <dbReference type="EMBL" id="AKK10499.1"/>
    </source>
</evidence>
<feature type="domain" description="ATP-grasp" evidence="9">
    <location>
        <begin position="126"/>
        <end position="323"/>
    </location>
</feature>
<dbReference type="InterPro" id="IPR016185">
    <property type="entry name" value="PreATP-grasp_dom_sf"/>
</dbReference>
<dbReference type="InterPro" id="IPR001882">
    <property type="entry name" value="Biotin_BS"/>
</dbReference>
<dbReference type="InterPro" id="IPR005479">
    <property type="entry name" value="CPAse_ATP-bd"/>
</dbReference>
<evidence type="ECO:0000259" key="8">
    <source>
        <dbReference type="PROSITE" id="PS50968"/>
    </source>
</evidence>
<dbReference type="PATRIC" id="fig|1072256.5.peg.479"/>
<proteinExistence type="predicted"/>